<sequence length="170" mass="19127">MISGIQRRFRPMTILWLTLMWCLLYGEFSWANILGGMAVGTLIVLLFPLPALPVSGMRIRWLSLAELIVFFCWDLLISSVRVSLLALRPAPQPPAAIVKVPMRVQEDFVLSLAISLLNLTPGGAVMEVDIPSRILTMHILDARSTAELDRSLRGIAELERRLIRTFEMEV</sequence>
<protein>
    <submittedName>
        <fullName evidence="8">Na+/H+ antiporter subunit E</fullName>
    </submittedName>
</protein>
<dbReference type="Pfam" id="PF01899">
    <property type="entry name" value="MNHE"/>
    <property type="match status" value="1"/>
</dbReference>
<evidence type="ECO:0000256" key="3">
    <source>
        <dbReference type="ARBA" id="ARBA00022475"/>
    </source>
</evidence>
<dbReference type="Proteomes" id="UP000515570">
    <property type="component" value="Chromosome"/>
</dbReference>
<feature type="transmembrane region" description="Helical" evidence="7">
    <location>
        <begin position="37"/>
        <end position="55"/>
    </location>
</feature>
<dbReference type="GO" id="GO:0008324">
    <property type="term" value="F:monoatomic cation transmembrane transporter activity"/>
    <property type="evidence" value="ECO:0007669"/>
    <property type="project" value="InterPro"/>
</dbReference>
<keyword evidence="5 7" id="KW-1133">Transmembrane helix</keyword>
<organism evidence="8 9">
    <name type="scientific">Corynebacterium hindlerae</name>
    <dbReference type="NCBI Taxonomy" id="699041"/>
    <lineage>
        <taxon>Bacteria</taxon>
        <taxon>Bacillati</taxon>
        <taxon>Actinomycetota</taxon>
        <taxon>Actinomycetes</taxon>
        <taxon>Mycobacteriales</taxon>
        <taxon>Corynebacteriaceae</taxon>
        <taxon>Corynebacterium</taxon>
    </lineage>
</organism>
<feature type="transmembrane region" description="Helical" evidence="7">
    <location>
        <begin position="12"/>
        <end position="31"/>
    </location>
</feature>
<accession>A0A7G5FD64</accession>
<keyword evidence="3" id="KW-1003">Cell membrane</keyword>
<dbReference type="NCBIfam" id="NF006521">
    <property type="entry name" value="PRK08965.1-5"/>
    <property type="match status" value="1"/>
</dbReference>
<dbReference type="GO" id="GO:0005886">
    <property type="term" value="C:plasma membrane"/>
    <property type="evidence" value="ECO:0007669"/>
    <property type="project" value="UniProtKB-SubCell"/>
</dbReference>
<evidence type="ECO:0000256" key="5">
    <source>
        <dbReference type="ARBA" id="ARBA00022989"/>
    </source>
</evidence>
<dbReference type="EMBL" id="CP059833">
    <property type="protein sequence ID" value="QMV84555.1"/>
    <property type="molecule type" value="Genomic_DNA"/>
</dbReference>
<keyword evidence="9" id="KW-1185">Reference proteome</keyword>
<keyword evidence="6 7" id="KW-0472">Membrane</keyword>
<evidence type="ECO:0000256" key="4">
    <source>
        <dbReference type="ARBA" id="ARBA00022692"/>
    </source>
</evidence>
<evidence type="ECO:0000313" key="8">
    <source>
        <dbReference type="EMBL" id="QMV84555.1"/>
    </source>
</evidence>
<dbReference type="PANTHER" id="PTHR34584:SF1">
    <property type="entry name" value="NA(+)_H(+) ANTIPORTER SUBUNIT E1"/>
    <property type="match status" value="1"/>
</dbReference>
<keyword evidence="4 7" id="KW-0812">Transmembrane</keyword>
<dbReference type="AlphaFoldDB" id="A0A7G5FD64"/>
<evidence type="ECO:0000256" key="1">
    <source>
        <dbReference type="ARBA" id="ARBA00004651"/>
    </source>
</evidence>
<feature type="transmembrane region" description="Helical" evidence="7">
    <location>
        <begin position="67"/>
        <end position="88"/>
    </location>
</feature>
<gene>
    <name evidence="8" type="ORF">HW450_09310</name>
</gene>
<evidence type="ECO:0000256" key="2">
    <source>
        <dbReference type="ARBA" id="ARBA00006228"/>
    </source>
</evidence>
<dbReference type="InterPro" id="IPR002758">
    <property type="entry name" value="Cation_antiport_E"/>
</dbReference>
<evidence type="ECO:0000256" key="7">
    <source>
        <dbReference type="SAM" id="Phobius"/>
    </source>
</evidence>
<proteinExistence type="inferred from homology"/>
<dbReference type="PANTHER" id="PTHR34584">
    <property type="entry name" value="NA(+)/H(+) ANTIPORTER SUBUNIT E1"/>
    <property type="match status" value="1"/>
</dbReference>
<comment type="subcellular location">
    <subcellularLocation>
        <location evidence="1">Cell membrane</location>
        <topology evidence="1">Multi-pass membrane protein</topology>
    </subcellularLocation>
</comment>
<evidence type="ECO:0000313" key="9">
    <source>
        <dbReference type="Proteomes" id="UP000515570"/>
    </source>
</evidence>
<reference evidence="8 9" key="1">
    <citation type="submission" date="2020-07" db="EMBL/GenBank/DDBJ databases">
        <title>non toxigenic Corynebacterium sp. nov from a clinical source.</title>
        <authorList>
            <person name="Bernier A.-M."/>
            <person name="Bernard K."/>
        </authorList>
    </citation>
    <scope>NUCLEOTIDE SEQUENCE [LARGE SCALE GENOMIC DNA]</scope>
    <source>
        <strain evidence="9">NML 93-0612</strain>
    </source>
</reference>
<dbReference type="RefSeq" id="WP_182385363.1">
    <property type="nucleotide sequence ID" value="NZ_CP059833.1"/>
</dbReference>
<comment type="similarity">
    <text evidence="2">Belongs to the CPA3 antiporters (TC 2.A.63) subunit E family.</text>
</comment>
<evidence type="ECO:0000256" key="6">
    <source>
        <dbReference type="ARBA" id="ARBA00023136"/>
    </source>
</evidence>
<name>A0A7G5FD64_9CORY</name>